<comment type="cofactor">
    <cofactor evidence="1">
        <name>pyridoxal 5'-phosphate</name>
        <dbReference type="ChEBI" id="CHEBI:597326"/>
    </cofactor>
</comment>
<evidence type="ECO:0000256" key="7">
    <source>
        <dbReference type="ARBA" id="ARBA00022898"/>
    </source>
</evidence>
<evidence type="ECO:0000256" key="4">
    <source>
        <dbReference type="ARBA" id="ARBA00008392"/>
    </source>
</evidence>
<dbReference type="InterPro" id="IPR004839">
    <property type="entry name" value="Aminotransferase_I/II_large"/>
</dbReference>
<gene>
    <name evidence="16" type="primary">SPTLC1</name>
    <name evidence="16" type="ORF">SK128_018104</name>
</gene>
<dbReference type="GO" id="GO:0005783">
    <property type="term" value="C:endoplasmic reticulum"/>
    <property type="evidence" value="ECO:0007669"/>
    <property type="project" value="TreeGrafter"/>
</dbReference>
<evidence type="ECO:0000259" key="15">
    <source>
        <dbReference type="Pfam" id="PF00155"/>
    </source>
</evidence>
<dbReference type="GO" id="GO:0016020">
    <property type="term" value="C:membrane"/>
    <property type="evidence" value="ECO:0007669"/>
    <property type="project" value="GOC"/>
</dbReference>
<dbReference type="InterPro" id="IPR015421">
    <property type="entry name" value="PyrdxlP-dep_Trfase_major"/>
</dbReference>
<dbReference type="PANTHER" id="PTHR13693:SF2">
    <property type="entry name" value="SERINE PALMITOYLTRANSFERASE 1"/>
    <property type="match status" value="1"/>
</dbReference>
<keyword evidence="17" id="KW-1185">Reference proteome</keyword>
<dbReference type="Pfam" id="PF00155">
    <property type="entry name" value="Aminotran_1_2"/>
    <property type="match status" value="1"/>
</dbReference>
<feature type="transmembrane region" description="Helical" evidence="14">
    <location>
        <begin position="20"/>
        <end position="38"/>
    </location>
</feature>
<keyword evidence="14" id="KW-1133">Transmembrane helix</keyword>
<evidence type="ECO:0000256" key="3">
    <source>
        <dbReference type="ARBA" id="ARBA00004991"/>
    </source>
</evidence>
<dbReference type="GO" id="GO:0046513">
    <property type="term" value="P:ceramide biosynthetic process"/>
    <property type="evidence" value="ECO:0007669"/>
    <property type="project" value="TreeGrafter"/>
</dbReference>
<keyword evidence="14" id="KW-0472">Membrane</keyword>
<evidence type="ECO:0000256" key="6">
    <source>
        <dbReference type="ARBA" id="ARBA00022679"/>
    </source>
</evidence>
<organism evidence="16 17">
    <name type="scientific">Halocaridina rubra</name>
    <name type="common">Hawaiian red shrimp</name>
    <dbReference type="NCBI Taxonomy" id="373956"/>
    <lineage>
        <taxon>Eukaryota</taxon>
        <taxon>Metazoa</taxon>
        <taxon>Ecdysozoa</taxon>
        <taxon>Arthropoda</taxon>
        <taxon>Crustacea</taxon>
        <taxon>Multicrustacea</taxon>
        <taxon>Malacostraca</taxon>
        <taxon>Eumalacostraca</taxon>
        <taxon>Eucarida</taxon>
        <taxon>Decapoda</taxon>
        <taxon>Pleocyemata</taxon>
        <taxon>Caridea</taxon>
        <taxon>Atyoidea</taxon>
        <taxon>Atyidae</taxon>
        <taxon>Halocaridina</taxon>
    </lineage>
</organism>
<evidence type="ECO:0000313" key="17">
    <source>
        <dbReference type="Proteomes" id="UP001381693"/>
    </source>
</evidence>
<keyword evidence="10 16" id="KW-0012">Acyltransferase</keyword>
<keyword evidence="9" id="KW-0443">Lipid metabolism</keyword>
<keyword evidence="6 16" id="KW-0808">Transferase</keyword>
<protein>
    <recommendedName>
        <fullName evidence="11">Serine palmitoyltransferase 1</fullName>
        <ecNumber evidence="5">2.3.1.50</ecNumber>
    </recommendedName>
    <alternativeName>
        <fullName evidence="12">Long chain base biosynthesis protein 1</fullName>
    </alternativeName>
    <alternativeName>
        <fullName evidence="13">Serine-palmitoyl-CoA transferase 1</fullName>
    </alternativeName>
</protein>
<sequence>MASQWNVYESFQALLQAGPYHLAFEGVLILCIIWLFTAKKKPSKLIRLTKKEEEELIAEWMPEPLVPNPPDEDHPALNTRTVYGKVGRYIDLGKGEKVLNLGTHSYLNLGDRPEVEESALECLHQYGVGSCGPRGFYGTTQVHLELEDRIAAFFNCEMSVLYSYGFSTIASAIPAYSKNGDIIFADEMVNFPIQRGLQASRSRIVYFRHNDVEHLEELLKQQVELDKRDPKKANATRKFMVVESIYMNTGMICPLPDLVKLRKKYKLRLFIDESISFGTLGENCRGITDYFNIPMDEVDMIMGTLEATAASTGGFCVGTKFVIDHQRLSGLGYCFSASLPPMLAASVIKVIDILETEGPALVQELHDKCRQLHVALSTLPDKVNVSGDDISPVKHLRLTESTGNRCQDEVLLQRIVDKAEDLGVAITLAAYLWDKEANPPPPSIRITANKDLTKEEISKTFKVLEKSINEVLTKPESKYEVLTKPESKNEVFGKPESTKLD</sequence>
<dbReference type="GO" id="GO:0004758">
    <property type="term" value="F:serine C-palmitoyltransferase activity"/>
    <property type="evidence" value="ECO:0007669"/>
    <property type="project" value="UniProtKB-EC"/>
</dbReference>
<comment type="pathway">
    <text evidence="2">Lipid metabolism; sphingolipid metabolism.</text>
</comment>
<dbReference type="Proteomes" id="UP001381693">
    <property type="component" value="Unassembled WGS sequence"/>
</dbReference>
<dbReference type="GO" id="GO:0046512">
    <property type="term" value="P:sphingosine biosynthetic process"/>
    <property type="evidence" value="ECO:0007669"/>
    <property type="project" value="TreeGrafter"/>
</dbReference>
<name>A0AAN8ZZT7_HALRR</name>
<evidence type="ECO:0000256" key="12">
    <source>
        <dbReference type="ARBA" id="ARBA00041765"/>
    </source>
</evidence>
<dbReference type="Gene3D" id="3.40.640.10">
    <property type="entry name" value="Type I PLP-dependent aspartate aminotransferase-like (Major domain)"/>
    <property type="match status" value="1"/>
</dbReference>
<evidence type="ECO:0000256" key="2">
    <source>
        <dbReference type="ARBA" id="ARBA00004760"/>
    </source>
</evidence>
<dbReference type="FunFam" id="3.40.640.10:FF:000049">
    <property type="entry name" value="serine palmitoyltransferase 1 isoform X1"/>
    <property type="match status" value="1"/>
</dbReference>
<evidence type="ECO:0000313" key="16">
    <source>
        <dbReference type="EMBL" id="KAK7069848.1"/>
    </source>
</evidence>
<evidence type="ECO:0000256" key="13">
    <source>
        <dbReference type="ARBA" id="ARBA00042649"/>
    </source>
</evidence>
<dbReference type="EMBL" id="JAXCGZ010015756">
    <property type="protein sequence ID" value="KAK7069848.1"/>
    <property type="molecule type" value="Genomic_DNA"/>
</dbReference>
<proteinExistence type="inferred from homology"/>
<evidence type="ECO:0000256" key="8">
    <source>
        <dbReference type="ARBA" id="ARBA00022919"/>
    </source>
</evidence>
<dbReference type="GO" id="GO:0030170">
    <property type="term" value="F:pyridoxal phosphate binding"/>
    <property type="evidence" value="ECO:0007669"/>
    <property type="project" value="InterPro"/>
</dbReference>
<comment type="pathway">
    <text evidence="3">Sphingolipid metabolism.</text>
</comment>
<keyword evidence="14" id="KW-0812">Transmembrane</keyword>
<evidence type="ECO:0000256" key="5">
    <source>
        <dbReference type="ARBA" id="ARBA00013220"/>
    </source>
</evidence>
<comment type="similarity">
    <text evidence="4">Belongs to the class-II pyridoxal-phosphate-dependent aminotransferase family.</text>
</comment>
<dbReference type="EC" id="2.3.1.50" evidence="5"/>
<evidence type="ECO:0000256" key="1">
    <source>
        <dbReference type="ARBA" id="ARBA00001933"/>
    </source>
</evidence>
<dbReference type="SUPFAM" id="SSF53383">
    <property type="entry name" value="PLP-dependent transferases"/>
    <property type="match status" value="1"/>
</dbReference>
<feature type="domain" description="Aminotransferase class I/classII large" evidence="15">
    <location>
        <begin position="97"/>
        <end position="413"/>
    </location>
</feature>
<comment type="caution">
    <text evidence="16">The sequence shown here is derived from an EMBL/GenBank/DDBJ whole genome shotgun (WGS) entry which is preliminary data.</text>
</comment>
<dbReference type="InterPro" id="IPR015424">
    <property type="entry name" value="PyrdxlP-dep_Trfase"/>
</dbReference>
<evidence type="ECO:0000256" key="14">
    <source>
        <dbReference type="SAM" id="Phobius"/>
    </source>
</evidence>
<keyword evidence="7" id="KW-0663">Pyridoxal phosphate</keyword>
<dbReference type="AlphaFoldDB" id="A0AAN8ZZT7"/>
<dbReference type="PANTHER" id="PTHR13693">
    <property type="entry name" value="CLASS II AMINOTRANSFERASE/8-AMINO-7-OXONONANOATE SYNTHASE"/>
    <property type="match status" value="1"/>
</dbReference>
<reference evidence="16 17" key="1">
    <citation type="submission" date="2023-11" db="EMBL/GenBank/DDBJ databases">
        <title>Halocaridina rubra genome assembly.</title>
        <authorList>
            <person name="Smith C."/>
        </authorList>
    </citation>
    <scope>NUCLEOTIDE SEQUENCE [LARGE SCALE GENOMIC DNA]</scope>
    <source>
        <strain evidence="16">EP-1</strain>
        <tissue evidence="16">Whole</tissue>
    </source>
</reference>
<evidence type="ECO:0000256" key="10">
    <source>
        <dbReference type="ARBA" id="ARBA00023315"/>
    </source>
</evidence>
<keyword evidence="8" id="KW-0746">Sphingolipid metabolism</keyword>
<dbReference type="InterPro" id="IPR050087">
    <property type="entry name" value="AON_synthase_class-II"/>
</dbReference>
<evidence type="ECO:0000256" key="9">
    <source>
        <dbReference type="ARBA" id="ARBA00023098"/>
    </source>
</evidence>
<evidence type="ECO:0000256" key="11">
    <source>
        <dbReference type="ARBA" id="ARBA00041066"/>
    </source>
</evidence>
<accession>A0AAN8ZZT7</accession>